<feature type="transmembrane region" description="Helical" evidence="7">
    <location>
        <begin position="281"/>
        <end position="307"/>
    </location>
</feature>
<dbReference type="CDD" id="cd06261">
    <property type="entry name" value="TM_PBP2"/>
    <property type="match status" value="1"/>
</dbReference>
<reference evidence="10" key="1">
    <citation type="journal article" date="2016" name="Genome Announc.">
        <title>Draft Genome Sequences of Five Rapidly Growing Mycobacterium Species, M. thermoresistibile, M. fortuitum subsp. acetamidolyticum, M. canariasense, M. brisbanense, and M. novocastrense.</title>
        <authorList>
            <person name="Katahira K."/>
            <person name="Ogura Y."/>
            <person name="Gotoh Y."/>
            <person name="Hayashi T."/>
        </authorList>
    </citation>
    <scope>NUCLEOTIDE SEQUENCE [LARGE SCALE GENOMIC DNA]</scope>
    <source>
        <strain evidence="10">JCM15654</strain>
    </source>
</reference>
<keyword evidence="4 7" id="KW-0812">Transmembrane</keyword>
<protein>
    <submittedName>
        <fullName evidence="9">Binding-protein-dependent transport systems inner membrane component</fullName>
    </submittedName>
</protein>
<feature type="transmembrane region" description="Helical" evidence="7">
    <location>
        <begin position="178"/>
        <end position="197"/>
    </location>
</feature>
<dbReference type="Pfam" id="PF19300">
    <property type="entry name" value="BPD_transp_1_N"/>
    <property type="match status" value="1"/>
</dbReference>
<accession>A0A100W6A3</accession>
<feature type="domain" description="ABC transmembrane type-1" evidence="8">
    <location>
        <begin position="99"/>
        <end position="300"/>
    </location>
</feature>
<comment type="caution">
    <text evidence="9">The sequence shown here is derived from an EMBL/GenBank/DDBJ whole genome shotgun (WGS) entry which is preliminary data.</text>
</comment>
<dbReference type="PROSITE" id="PS50928">
    <property type="entry name" value="ABC_TM1"/>
    <property type="match status" value="1"/>
</dbReference>
<dbReference type="Gene3D" id="1.10.3720.10">
    <property type="entry name" value="MetI-like"/>
    <property type="match status" value="1"/>
</dbReference>
<evidence type="ECO:0000313" key="10">
    <source>
        <dbReference type="Proteomes" id="UP000069620"/>
    </source>
</evidence>
<dbReference type="GO" id="GO:0055085">
    <property type="term" value="P:transmembrane transport"/>
    <property type="evidence" value="ECO:0007669"/>
    <property type="project" value="InterPro"/>
</dbReference>
<evidence type="ECO:0000256" key="7">
    <source>
        <dbReference type="RuleBase" id="RU363032"/>
    </source>
</evidence>
<dbReference type="GO" id="GO:0005886">
    <property type="term" value="C:plasma membrane"/>
    <property type="evidence" value="ECO:0007669"/>
    <property type="project" value="UniProtKB-SubCell"/>
</dbReference>
<keyword evidence="10" id="KW-1185">Reference proteome</keyword>
<evidence type="ECO:0000256" key="2">
    <source>
        <dbReference type="ARBA" id="ARBA00022448"/>
    </source>
</evidence>
<evidence type="ECO:0000256" key="5">
    <source>
        <dbReference type="ARBA" id="ARBA00022989"/>
    </source>
</evidence>
<dbReference type="AlphaFoldDB" id="A0A100W6A3"/>
<dbReference type="InterPro" id="IPR035906">
    <property type="entry name" value="MetI-like_sf"/>
</dbReference>
<dbReference type="InterPro" id="IPR045621">
    <property type="entry name" value="BPD_transp_1_N"/>
</dbReference>
<name>A0A100W6A3_9MYCO</name>
<evidence type="ECO:0000256" key="1">
    <source>
        <dbReference type="ARBA" id="ARBA00004651"/>
    </source>
</evidence>
<gene>
    <name evidence="9" type="ORF">RMCB_6507</name>
</gene>
<evidence type="ECO:0000313" key="9">
    <source>
        <dbReference type="EMBL" id="GAS92411.1"/>
    </source>
</evidence>
<comment type="subcellular location">
    <subcellularLocation>
        <location evidence="1 7">Cell membrane</location>
        <topology evidence="1 7">Multi-pass membrane protein</topology>
    </subcellularLocation>
</comment>
<feature type="transmembrane region" description="Helical" evidence="7">
    <location>
        <begin position="239"/>
        <end position="261"/>
    </location>
</feature>
<proteinExistence type="inferred from homology"/>
<organism evidence="9 10">
    <name type="scientific">Mycolicibacterium brisbanense</name>
    <dbReference type="NCBI Taxonomy" id="146020"/>
    <lineage>
        <taxon>Bacteria</taxon>
        <taxon>Bacillati</taxon>
        <taxon>Actinomycetota</taxon>
        <taxon>Actinomycetes</taxon>
        <taxon>Mycobacteriales</taxon>
        <taxon>Mycobacteriaceae</taxon>
        <taxon>Mycolicibacterium</taxon>
    </lineage>
</organism>
<dbReference type="Proteomes" id="UP000069620">
    <property type="component" value="Unassembled WGS sequence"/>
</dbReference>
<reference evidence="10" key="2">
    <citation type="submission" date="2016-02" db="EMBL/GenBank/DDBJ databases">
        <title>Draft genome sequence of five rapidly growing Mycobacterium species.</title>
        <authorList>
            <person name="Katahira K."/>
            <person name="Gotou Y."/>
            <person name="Iida K."/>
            <person name="Ogura Y."/>
            <person name="Hayashi T."/>
        </authorList>
    </citation>
    <scope>NUCLEOTIDE SEQUENCE [LARGE SCALE GENOMIC DNA]</scope>
    <source>
        <strain evidence="10">JCM15654</strain>
    </source>
</reference>
<dbReference type="PANTHER" id="PTHR43163">
    <property type="entry name" value="DIPEPTIDE TRANSPORT SYSTEM PERMEASE PROTEIN DPPB-RELATED"/>
    <property type="match status" value="1"/>
</dbReference>
<dbReference type="PANTHER" id="PTHR43163:SF6">
    <property type="entry name" value="DIPEPTIDE TRANSPORT SYSTEM PERMEASE PROTEIN DPPB-RELATED"/>
    <property type="match status" value="1"/>
</dbReference>
<evidence type="ECO:0000256" key="3">
    <source>
        <dbReference type="ARBA" id="ARBA00022475"/>
    </source>
</evidence>
<feature type="transmembrane region" description="Helical" evidence="7">
    <location>
        <begin position="134"/>
        <end position="158"/>
    </location>
</feature>
<dbReference type="EMBL" id="BCSX01000054">
    <property type="protein sequence ID" value="GAS92411.1"/>
    <property type="molecule type" value="Genomic_DNA"/>
</dbReference>
<dbReference type="InterPro" id="IPR000515">
    <property type="entry name" value="MetI-like"/>
</dbReference>
<feature type="transmembrane region" description="Helical" evidence="7">
    <location>
        <begin position="12"/>
        <end position="33"/>
    </location>
</feature>
<feature type="transmembrane region" description="Helical" evidence="7">
    <location>
        <begin position="105"/>
        <end position="127"/>
    </location>
</feature>
<keyword evidence="6 7" id="KW-0472">Membrane</keyword>
<dbReference type="Pfam" id="PF00528">
    <property type="entry name" value="BPD_transp_1"/>
    <property type="match status" value="1"/>
</dbReference>
<dbReference type="STRING" id="146020.RMCB_6507"/>
<evidence type="ECO:0000256" key="4">
    <source>
        <dbReference type="ARBA" id="ARBA00022692"/>
    </source>
</evidence>
<dbReference type="SUPFAM" id="SSF161098">
    <property type="entry name" value="MetI-like"/>
    <property type="match status" value="1"/>
</dbReference>
<keyword evidence="3" id="KW-1003">Cell membrane</keyword>
<comment type="similarity">
    <text evidence="7">Belongs to the binding-protein-dependent transport system permease family.</text>
</comment>
<sequence>MWAMIRFISIRLAEGAVTLLLSSLLIFGALYLAPGDPLGYLVGNRTLAPEAIAALRQHYHLDDPFFTRWFSWLGDVLTGQLGQSITYRDDVSNLLGPRLVTTASLVAYSMVVIVVVGVGLGIVAALARRTVSDVILGLTSVGVAVPSFVAAAVLIFTFSVTLKWFPTFGSGEGVIDRLHHLTLPVLALTLASGSYVIRVTRAALREEAARDHVRSAVARGLPRRTIVTKHILRNGLTPVATVVGLTLTSLVVGSVVIERAFALDGIGSLLTEAVAKKDFAVVQAVSLVLITVIVVVVLAVDLLQVVIDPRVRHRFGIDA</sequence>
<evidence type="ECO:0000259" key="8">
    <source>
        <dbReference type="PROSITE" id="PS50928"/>
    </source>
</evidence>
<keyword evidence="2 7" id="KW-0813">Transport</keyword>
<keyword evidence="5 7" id="KW-1133">Transmembrane helix</keyword>
<evidence type="ECO:0000256" key="6">
    <source>
        <dbReference type="ARBA" id="ARBA00023136"/>
    </source>
</evidence>